<proteinExistence type="predicted"/>
<protein>
    <submittedName>
        <fullName evidence="4">Secreted protein</fullName>
    </submittedName>
</protein>
<sequence>MHFVNIAFFLLAAIGQSAANVELRKGVNQTVVFEGQEVEIQVKRESGSAGPLVICFGSTPETSYSFCPKGYAMFSSTIAGGQHILRVDRQGHLTEDSDYRTVAGSIQFNYDGAVNILVKELPDDETTVILPNAENLIISGIVVYFYINRRKKNPMPLGSPQEGLNSDKSMENTRVLTNPVVVKPQRTLYASPQSPAKPTSKPMALSPIKSSDIKTMTQTQSMTHSPKTSVVRSNLKFNQ</sequence>
<evidence type="ECO:0000256" key="2">
    <source>
        <dbReference type="SAM" id="SignalP"/>
    </source>
</evidence>
<evidence type="ECO:0000256" key="1">
    <source>
        <dbReference type="SAM" id="MobiDB-lite"/>
    </source>
</evidence>
<reference evidence="3" key="1">
    <citation type="journal article" date="2013" name="Genetics">
        <title>The draft genome and transcriptome of Panagrellus redivivus are shaped by the harsh demands of a free-living lifestyle.</title>
        <authorList>
            <person name="Srinivasan J."/>
            <person name="Dillman A.R."/>
            <person name="Macchietto M.G."/>
            <person name="Heikkinen L."/>
            <person name="Lakso M."/>
            <person name="Fracchia K.M."/>
            <person name="Antoshechkin I."/>
            <person name="Mortazavi A."/>
            <person name="Wong G."/>
            <person name="Sternberg P.W."/>
        </authorList>
    </citation>
    <scope>NUCLEOTIDE SEQUENCE [LARGE SCALE GENOMIC DNA]</scope>
    <source>
        <strain evidence="3">MT8872</strain>
    </source>
</reference>
<evidence type="ECO:0000313" key="3">
    <source>
        <dbReference type="Proteomes" id="UP000492821"/>
    </source>
</evidence>
<reference evidence="4" key="2">
    <citation type="submission" date="2020-10" db="UniProtKB">
        <authorList>
            <consortium name="WormBaseParasite"/>
        </authorList>
    </citation>
    <scope>IDENTIFICATION</scope>
</reference>
<dbReference type="WBParaSite" id="Pan_g18226.t1">
    <property type="protein sequence ID" value="Pan_g18226.t1"/>
    <property type="gene ID" value="Pan_g18226"/>
</dbReference>
<evidence type="ECO:0000313" key="4">
    <source>
        <dbReference type="WBParaSite" id="Pan_g18226.t1"/>
    </source>
</evidence>
<feature type="signal peptide" evidence="2">
    <location>
        <begin position="1"/>
        <end position="19"/>
    </location>
</feature>
<dbReference type="AlphaFoldDB" id="A0A7E4V9H2"/>
<feature type="chain" id="PRO_5028980462" evidence="2">
    <location>
        <begin position="20"/>
        <end position="239"/>
    </location>
</feature>
<feature type="region of interest" description="Disordered" evidence="1">
    <location>
        <begin position="214"/>
        <end position="239"/>
    </location>
</feature>
<dbReference type="Proteomes" id="UP000492821">
    <property type="component" value="Unassembled WGS sequence"/>
</dbReference>
<keyword evidence="3" id="KW-1185">Reference proteome</keyword>
<organism evidence="3 4">
    <name type="scientific">Panagrellus redivivus</name>
    <name type="common">Microworm</name>
    <dbReference type="NCBI Taxonomy" id="6233"/>
    <lineage>
        <taxon>Eukaryota</taxon>
        <taxon>Metazoa</taxon>
        <taxon>Ecdysozoa</taxon>
        <taxon>Nematoda</taxon>
        <taxon>Chromadorea</taxon>
        <taxon>Rhabditida</taxon>
        <taxon>Tylenchina</taxon>
        <taxon>Panagrolaimomorpha</taxon>
        <taxon>Panagrolaimoidea</taxon>
        <taxon>Panagrolaimidae</taxon>
        <taxon>Panagrellus</taxon>
    </lineage>
</organism>
<keyword evidence="2" id="KW-0732">Signal</keyword>
<accession>A0A7E4V9H2</accession>
<name>A0A7E4V9H2_PANRE</name>